<accession>A0A8S9YZM2</accession>
<evidence type="ECO:0000256" key="2">
    <source>
        <dbReference type="SAM" id="Phobius"/>
    </source>
</evidence>
<keyword evidence="2" id="KW-0472">Membrane</keyword>
<protein>
    <submittedName>
        <fullName evidence="3">Uncharacterized protein</fullName>
    </submittedName>
</protein>
<keyword evidence="2" id="KW-1133">Transmembrane helix</keyword>
<feature type="compositionally biased region" description="Low complexity" evidence="1">
    <location>
        <begin position="234"/>
        <end position="245"/>
    </location>
</feature>
<dbReference type="OrthoDB" id="10266950at2759"/>
<sequence>TLPCYRLDPYEAEYYLQELSRRLQLASPISNYFMDRTGNVLYFQVPKATGISTESVVQALKEGKGNFDSYQIEHVGFGRAAPLYQSTASSNSTKHYPVTLAICLAIVSVFVLLIVSYVVCVCYRKWQNTRDEKASNTAFLIDIEHSGSRRRQSSQKSVISRIKEIFESKINKEKSQIRKNKQLLPESFAPPTEHNNNQSRSHHIPSPDTKDGCDTTVSSSTGQRKLSRTVQKDSISSTQSSTSSW</sequence>
<feature type="non-terminal residue" evidence="3">
    <location>
        <position position="1"/>
    </location>
</feature>
<keyword evidence="2" id="KW-0812">Transmembrane</keyword>
<feature type="region of interest" description="Disordered" evidence="1">
    <location>
        <begin position="182"/>
        <end position="245"/>
    </location>
</feature>
<dbReference type="AlphaFoldDB" id="A0A8S9YZM2"/>
<proteinExistence type="predicted"/>
<dbReference type="EMBL" id="JTDE01001662">
    <property type="protein sequence ID" value="KAF7258553.1"/>
    <property type="molecule type" value="Genomic_DNA"/>
</dbReference>
<gene>
    <name evidence="3" type="ORF">EG68_04436</name>
</gene>
<name>A0A8S9YZM2_9TREM</name>
<organism evidence="3 4">
    <name type="scientific">Paragonimus skrjabini miyazakii</name>
    <dbReference type="NCBI Taxonomy" id="59628"/>
    <lineage>
        <taxon>Eukaryota</taxon>
        <taxon>Metazoa</taxon>
        <taxon>Spiralia</taxon>
        <taxon>Lophotrochozoa</taxon>
        <taxon>Platyhelminthes</taxon>
        <taxon>Trematoda</taxon>
        <taxon>Digenea</taxon>
        <taxon>Plagiorchiida</taxon>
        <taxon>Troglotremata</taxon>
        <taxon>Troglotrematidae</taxon>
        <taxon>Paragonimus</taxon>
    </lineage>
</organism>
<reference evidence="3" key="1">
    <citation type="submission" date="2019-07" db="EMBL/GenBank/DDBJ databases">
        <title>Annotation for the trematode Paragonimus miyazaki's.</title>
        <authorList>
            <person name="Choi Y.-J."/>
        </authorList>
    </citation>
    <scope>NUCLEOTIDE SEQUENCE</scope>
    <source>
        <strain evidence="3">Japan</strain>
    </source>
</reference>
<feature type="transmembrane region" description="Helical" evidence="2">
    <location>
        <begin position="98"/>
        <end position="123"/>
    </location>
</feature>
<comment type="caution">
    <text evidence="3">The sequence shown here is derived from an EMBL/GenBank/DDBJ whole genome shotgun (WGS) entry which is preliminary data.</text>
</comment>
<evidence type="ECO:0000256" key="1">
    <source>
        <dbReference type="SAM" id="MobiDB-lite"/>
    </source>
</evidence>
<evidence type="ECO:0000313" key="3">
    <source>
        <dbReference type="EMBL" id="KAF7258553.1"/>
    </source>
</evidence>
<keyword evidence="4" id="KW-1185">Reference proteome</keyword>
<feature type="compositionally biased region" description="Polar residues" evidence="1">
    <location>
        <begin position="215"/>
        <end position="233"/>
    </location>
</feature>
<evidence type="ECO:0000313" key="4">
    <source>
        <dbReference type="Proteomes" id="UP000822476"/>
    </source>
</evidence>
<dbReference type="Proteomes" id="UP000822476">
    <property type="component" value="Unassembled WGS sequence"/>
</dbReference>